<dbReference type="EMBL" id="CAJNAQ010000005">
    <property type="protein sequence ID" value="CAE6499933.1"/>
    <property type="molecule type" value="Genomic_DNA"/>
</dbReference>
<comment type="caution">
    <text evidence="1">The sequence shown here is derived from an EMBL/GenBank/DDBJ whole genome shotgun (WGS) entry which is preliminary data.</text>
</comment>
<dbReference type="Proteomes" id="UP000655759">
    <property type="component" value="Unassembled WGS sequence"/>
</dbReference>
<gene>
    <name evidence="1" type="ORF">NUZ5A_50957</name>
</gene>
<dbReference type="AlphaFoldDB" id="A0A812F0X4"/>
<protein>
    <submittedName>
        <fullName evidence="1">Uncharacterized protein</fullName>
    </submittedName>
</protein>
<evidence type="ECO:0000313" key="1">
    <source>
        <dbReference type="EMBL" id="CAE6499933.1"/>
    </source>
</evidence>
<name>A0A812F0X4_9ARCH</name>
<reference evidence="1" key="1">
    <citation type="submission" date="2021-02" db="EMBL/GenBank/DDBJ databases">
        <authorList>
            <person name="Han P."/>
        </authorList>
    </citation>
    <scope>NUCLEOTIDE SEQUENCE</scope>
    <source>
        <strain evidence="1">Candidatus Nitrosotenuis uzonensis 5A</strain>
    </source>
</reference>
<proteinExistence type="predicted"/>
<sequence length="44" mass="5095">MGLTNVFDYPWVIENTANHVVEVLHICLEDVPKAWRQESELGLK</sequence>
<accession>A0A812F0X4</accession>
<organism evidence="1 2">
    <name type="scientific">Candidatus Nitrosotenuis uzonensis</name>
    <dbReference type="NCBI Taxonomy" id="1407055"/>
    <lineage>
        <taxon>Archaea</taxon>
        <taxon>Nitrososphaerota</taxon>
        <taxon>Candidatus Nitrosotenuis</taxon>
    </lineage>
</organism>
<evidence type="ECO:0000313" key="2">
    <source>
        <dbReference type="Proteomes" id="UP000655759"/>
    </source>
</evidence>